<keyword evidence="2" id="KW-1133">Transmembrane helix</keyword>
<evidence type="ECO:0000256" key="1">
    <source>
        <dbReference type="SAM" id="MobiDB-lite"/>
    </source>
</evidence>
<comment type="caution">
    <text evidence="3">The sequence shown here is derived from an EMBL/GenBank/DDBJ whole genome shotgun (WGS) entry which is preliminary data.</text>
</comment>
<name>A0A9P3LGJ9_9APHY</name>
<evidence type="ECO:0000313" key="3">
    <source>
        <dbReference type="EMBL" id="GJE94405.1"/>
    </source>
</evidence>
<gene>
    <name evidence="3" type="ORF">PsYK624_105740</name>
</gene>
<dbReference type="AlphaFoldDB" id="A0A9P3LGJ9"/>
<accession>A0A9P3LGJ9</accession>
<protein>
    <submittedName>
        <fullName evidence="3">Uncharacterized protein</fullName>
    </submittedName>
</protein>
<sequence length="122" mass="13509">MPSSHMWRPGGLLRRRVRAVLTIADIIFLSILVTLETIYATLRRGRSSASALVLCDVVAPSTERFRNRDSTTPGNALVKHDRPDGRVGSVTEEDGARRYTNGQASAQLCHHRRASSSPRAER</sequence>
<proteinExistence type="predicted"/>
<keyword evidence="2" id="KW-0812">Transmembrane</keyword>
<organism evidence="3 4">
    <name type="scientific">Phanerochaete sordida</name>
    <dbReference type="NCBI Taxonomy" id="48140"/>
    <lineage>
        <taxon>Eukaryota</taxon>
        <taxon>Fungi</taxon>
        <taxon>Dikarya</taxon>
        <taxon>Basidiomycota</taxon>
        <taxon>Agaricomycotina</taxon>
        <taxon>Agaricomycetes</taxon>
        <taxon>Polyporales</taxon>
        <taxon>Phanerochaetaceae</taxon>
        <taxon>Phanerochaete</taxon>
    </lineage>
</organism>
<feature type="transmembrane region" description="Helical" evidence="2">
    <location>
        <begin position="20"/>
        <end position="42"/>
    </location>
</feature>
<dbReference type="Proteomes" id="UP000703269">
    <property type="component" value="Unassembled WGS sequence"/>
</dbReference>
<dbReference type="EMBL" id="BPQB01000040">
    <property type="protein sequence ID" value="GJE94405.1"/>
    <property type="molecule type" value="Genomic_DNA"/>
</dbReference>
<evidence type="ECO:0000313" key="4">
    <source>
        <dbReference type="Proteomes" id="UP000703269"/>
    </source>
</evidence>
<keyword evidence="2" id="KW-0472">Membrane</keyword>
<evidence type="ECO:0000256" key="2">
    <source>
        <dbReference type="SAM" id="Phobius"/>
    </source>
</evidence>
<feature type="region of interest" description="Disordered" evidence="1">
    <location>
        <begin position="65"/>
        <end position="122"/>
    </location>
</feature>
<reference evidence="3 4" key="1">
    <citation type="submission" date="2021-08" db="EMBL/GenBank/DDBJ databases">
        <title>Draft Genome Sequence of Phanerochaete sordida strain YK-624.</title>
        <authorList>
            <person name="Mori T."/>
            <person name="Dohra H."/>
            <person name="Suzuki T."/>
            <person name="Kawagishi H."/>
            <person name="Hirai H."/>
        </authorList>
    </citation>
    <scope>NUCLEOTIDE SEQUENCE [LARGE SCALE GENOMIC DNA]</scope>
    <source>
        <strain evidence="3 4">YK-624</strain>
    </source>
</reference>
<keyword evidence="4" id="KW-1185">Reference proteome</keyword>